<organism evidence="23 24">
    <name type="scientific">Triparma strigata</name>
    <dbReference type="NCBI Taxonomy" id="1606541"/>
    <lineage>
        <taxon>Eukaryota</taxon>
        <taxon>Sar</taxon>
        <taxon>Stramenopiles</taxon>
        <taxon>Ochrophyta</taxon>
        <taxon>Bolidophyceae</taxon>
        <taxon>Parmales</taxon>
        <taxon>Triparmaceae</taxon>
        <taxon>Triparma</taxon>
    </lineage>
</organism>
<keyword evidence="11" id="KW-0378">Hydrolase</keyword>
<evidence type="ECO:0000256" key="17">
    <source>
        <dbReference type="ARBA" id="ARBA00031640"/>
    </source>
</evidence>
<evidence type="ECO:0000259" key="20">
    <source>
        <dbReference type="Pfam" id="PF01979"/>
    </source>
</evidence>
<evidence type="ECO:0000256" key="8">
    <source>
        <dbReference type="ARBA" id="ARBA00012864"/>
    </source>
</evidence>
<dbReference type="InterPro" id="IPR035400">
    <property type="entry name" value="Urocanase_N"/>
</dbReference>
<comment type="similarity">
    <text evidence="5">Belongs to the urocanase family.</text>
</comment>
<dbReference type="GO" id="GO:0050480">
    <property type="term" value="F:imidazolonepropionase activity"/>
    <property type="evidence" value="ECO:0007669"/>
    <property type="project" value="UniProtKB-EC"/>
</dbReference>
<dbReference type="Pfam" id="PF17392">
    <property type="entry name" value="Urocanase_C"/>
    <property type="match status" value="1"/>
</dbReference>
<dbReference type="Gene3D" id="3.40.1770.10">
    <property type="entry name" value="Urocanase superfamily"/>
    <property type="match status" value="1"/>
</dbReference>
<keyword evidence="24" id="KW-1185">Reference proteome</keyword>
<evidence type="ECO:0000256" key="14">
    <source>
        <dbReference type="ARBA" id="ARBA00023004"/>
    </source>
</evidence>
<dbReference type="Pfam" id="PF01175">
    <property type="entry name" value="Urocanase"/>
    <property type="match status" value="1"/>
</dbReference>
<dbReference type="EC" id="3.5.2.7" evidence="8"/>
<feature type="domain" description="Urocanase Rossmann-like" evidence="19">
    <location>
        <begin position="216"/>
        <end position="441"/>
    </location>
</feature>
<comment type="pathway">
    <text evidence="3">Amino-acid degradation; L-histidine degradation into L-glutamate; N-formimidoyl-L-glutamate from L-histidine: step 3/3.</text>
</comment>
<name>A0A9W7AJP5_9STRA</name>
<dbReference type="PANTHER" id="PTHR12216">
    <property type="entry name" value="UROCANATE HYDRATASE"/>
    <property type="match status" value="1"/>
</dbReference>
<dbReference type="FunFam" id="3.20.20.140:FF:000007">
    <property type="entry name" value="Imidazolonepropionase"/>
    <property type="match status" value="1"/>
</dbReference>
<dbReference type="InterPro" id="IPR006680">
    <property type="entry name" value="Amidohydro-rel"/>
</dbReference>
<evidence type="ECO:0000256" key="5">
    <source>
        <dbReference type="ARBA" id="ARBA00007578"/>
    </source>
</evidence>
<evidence type="ECO:0000256" key="18">
    <source>
        <dbReference type="ARBA" id="ARBA00047623"/>
    </source>
</evidence>
<comment type="pathway">
    <text evidence="4">Amino-acid degradation; L-histidine degradation into L-glutamate; N-formimidoyl-L-glutamate from L-histidine: step 2/3.</text>
</comment>
<evidence type="ECO:0000259" key="21">
    <source>
        <dbReference type="Pfam" id="PF17391"/>
    </source>
</evidence>
<dbReference type="EC" id="4.2.1.49" evidence="7"/>
<dbReference type="PANTHER" id="PTHR12216:SF3">
    <property type="entry name" value="UROCANATE HYDRATASE"/>
    <property type="match status" value="1"/>
</dbReference>
<evidence type="ECO:0000259" key="19">
    <source>
        <dbReference type="Pfam" id="PF01175"/>
    </source>
</evidence>
<sequence>MVDLSSLTVGIQLPPPDYPPFDDSVPHAPKRPSVLSEDEFKLAVQNALRYFPAEYHEQLMPEFVDELRNLGHIYMLRYRPTAYAMKAYDVEDYLKTTRCRQAACIQLMIMNNLDPAVAQFPHEIITYGGNGSVFSNWAQYHLAMKYLSEMTDEQTLVMYSGHPLGLFPSHKDAPRVIVTNGMVIPNYSSKEMYEKMYAQGVTQYGQMTAGSYCYIGPQGIVHGTTITVLNAARKYLNRETLDGIVFLTAGLGGMSGAQPKAATIAGCIGIVAEVDYNALKKRYDQGWVNEMESDIPTLIARVKKAKKDKEVVSIGFHGNVVSLWEAFAEEEEDIVELGSDQTSLHNPYLGGYYPVSLTFEESRAMMRDNPKKYKEAVQDSLRRHAAAINKLTTNKGLHFFDYGNAFLVECYRANADIMVGDSGLAPENGGKFRYDSYVQAIMGDVFSLGFGPFRWVCCSGDPADLATTDRIAAEVFEELMPKSNEKARQQYADNLKWIREAGKNKMVVGSEARILYSNCEGRARLALEFNKAVREGKLRGMVVLSRDHHDVSGTDSPYRETSNITDGSMFCADMAIQNVLGDAARGATWVSIHNGGGCGWGEVINGGFGMVLDGTADTDRRCSQMLHWDVCNGVSRRSWAGNDNAMMTIKEEMERNAALQVTMPTFAENKMLEKFCAEEPRPGCDTVFVNCNVATMKEGEGAAYGMIADGVVGIKDGEIKFVGKRGEGDADAVVEGAEDVKDLEGRLVTPGLIDCHTHVIYGGNRSKEWELKLKGASYEEVAKAGGGIVNTVKGTREGSVASLVAEAAPRLKSMLSEGVTTIEIKSGYGLEEEAERKMLQAAALVEKDFGVKVQKTFLGAHAVPVEYTGRDDEYMEECIRMMRSLNAEGIVDAVDCFTESIGFTVVQTEKLFTAAKELGLKLRLHGDQLNDFGCGALASKFSALSCDHCEYCGEEAIDKMAEGGTVAVLLPTANYFISEKKLPDVAYMRTKKVDMALGTNCNPGSSPCCSLLLVMNMACTRFRMSPEEALRGVTLNAAKAIGLQEEIGSLEAGKKADLCVWDASEPAELSYYMGLNLLKECYVDGVLRK</sequence>
<dbReference type="InterPro" id="IPR035085">
    <property type="entry name" value="Urocanase_Rossmann-like"/>
</dbReference>
<dbReference type="Pfam" id="PF01979">
    <property type="entry name" value="Amidohydro_1"/>
    <property type="match status" value="1"/>
</dbReference>
<dbReference type="InterPro" id="IPR023637">
    <property type="entry name" value="Urocanase-like"/>
</dbReference>
<dbReference type="InterPro" id="IPR038364">
    <property type="entry name" value="Urocanase_central_sf"/>
</dbReference>
<keyword evidence="15" id="KW-0520">NAD</keyword>
<evidence type="ECO:0000259" key="22">
    <source>
        <dbReference type="Pfam" id="PF17392"/>
    </source>
</evidence>
<keyword evidence="10" id="KW-0479">Metal-binding</keyword>
<keyword evidence="13" id="KW-0862">Zinc</keyword>
<dbReference type="NCBIfam" id="NF003820">
    <property type="entry name" value="PRK05414.1"/>
    <property type="match status" value="1"/>
</dbReference>
<keyword evidence="12" id="KW-0369">Histidine metabolism</keyword>
<gene>
    <name evidence="23" type="ORF">TrST_g14338</name>
</gene>
<evidence type="ECO:0000256" key="12">
    <source>
        <dbReference type="ARBA" id="ARBA00022808"/>
    </source>
</evidence>
<dbReference type="InterPro" id="IPR036190">
    <property type="entry name" value="Urocanase_sf"/>
</dbReference>
<evidence type="ECO:0000256" key="3">
    <source>
        <dbReference type="ARBA" id="ARBA00004758"/>
    </source>
</evidence>
<evidence type="ECO:0000313" key="23">
    <source>
        <dbReference type="EMBL" id="GMH74151.1"/>
    </source>
</evidence>
<dbReference type="InterPro" id="IPR055351">
    <property type="entry name" value="Urocanase"/>
</dbReference>
<comment type="caution">
    <text evidence="23">The sequence shown here is derived from an EMBL/GenBank/DDBJ whole genome shotgun (WGS) entry which is preliminary data.</text>
</comment>
<evidence type="ECO:0000256" key="6">
    <source>
        <dbReference type="ARBA" id="ARBA00008002"/>
    </source>
</evidence>
<comment type="cofactor">
    <cofactor evidence="2">
        <name>NAD(+)</name>
        <dbReference type="ChEBI" id="CHEBI:57540"/>
    </cofactor>
</comment>
<dbReference type="PROSITE" id="PS01233">
    <property type="entry name" value="UROCANASE"/>
    <property type="match status" value="1"/>
</dbReference>
<dbReference type="CDD" id="cd01296">
    <property type="entry name" value="Imidazolone-5PH"/>
    <property type="match status" value="1"/>
</dbReference>
<dbReference type="FunFam" id="3.40.1770.10:FF:000002">
    <property type="entry name" value="Urocanate hydratase 1"/>
    <property type="match status" value="1"/>
</dbReference>
<dbReference type="AlphaFoldDB" id="A0A9W7AJP5"/>
<dbReference type="GO" id="GO:0016153">
    <property type="term" value="F:urocanate hydratase activity"/>
    <property type="evidence" value="ECO:0007669"/>
    <property type="project" value="UniProtKB-EC"/>
</dbReference>
<dbReference type="Gene3D" id="3.20.20.140">
    <property type="entry name" value="Metal-dependent hydrolases"/>
    <property type="match status" value="1"/>
</dbReference>
<dbReference type="NCBIfam" id="TIGR01224">
    <property type="entry name" value="hutI"/>
    <property type="match status" value="1"/>
</dbReference>
<dbReference type="Gene3D" id="2.30.40.10">
    <property type="entry name" value="Urease, subunit C, domain 1"/>
    <property type="match status" value="1"/>
</dbReference>
<dbReference type="GO" id="GO:0005737">
    <property type="term" value="C:cytoplasm"/>
    <property type="evidence" value="ECO:0007669"/>
    <property type="project" value="InterPro"/>
</dbReference>
<dbReference type="EMBL" id="BRXY01000176">
    <property type="protein sequence ID" value="GMH74151.1"/>
    <property type="molecule type" value="Genomic_DNA"/>
</dbReference>
<evidence type="ECO:0000313" key="24">
    <source>
        <dbReference type="Proteomes" id="UP001165085"/>
    </source>
</evidence>
<dbReference type="SUPFAM" id="SSF111326">
    <property type="entry name" value="Urocanase"/>
    <property type="match status" value="1"/>
</dbReference>
<dbReference type="GO" id="GO:0046872">
    <property type="term" value="F:metal ion binding"/>
    <property type="evidence" value="ECO:0007669"/>
    <property type="project" value="UniProtKB-KW"/>
</dbReference>
<dbReference type="SUPFAM" id="SSF51556">
    <property type="entry name" value="Metallo-dependent hydrolases"/>
    <property type="match status" value="1"/>
</dbReference>
<evidence type="ECO:0000256" key="11">
    <source>
        <dbReference type="ARBA" id="ARBA00022801"/>
    </source>
</evidence>
<reference evidence="24" key="1">
    <citation type="journal article" date="2023" name="Commun. Biol.">
        <title>Genome analysis of Parmales, the sister group of diatoms, reveals the evolutionary specialization of diatoms from phago-mixotrophs to photoautotrophs.</title>
        <authorList>
            <person name="Ban H."/>
            <person name="Sato S."/>
            <person name="Yoshikawa S."/>
            <person name="Yamada K."/>
            <person name="Nakamura Y."/>
            <person name="Ichinomiya M."/>
            <person name="Sato N."/>
            <person name="Blanc-Mathieu R."/>
            <person name="Endo H."/>
            <person name="Kuwata A."/>
            <person name="Ogata H."/>
        </authorList>
    </citation>
    <scope>NUCLEOTIDE SEQUENCE [LARGE SCALE GENOMIC DNA]</scope>
    <source>
        <strain evidence="24">NIES 3701</strain>
    </source>
</reference>
<dbReference type="InterPro" id="IPR005920">
    <property type="entry name" value="HutI"/>
</dbReference>
<comment type="similarity">
    <text evidence="6">Belongs to the metallo-dependent hydrolases superfamily. HutI family.</text>
</comment>
<dbReference type="HAMAP" id="MF_00372">
    <property type="entry name" value="HutI"/>
    <property type="match status" value="1"/>
</dbReference>
<feature type="domain" description="Urocanase C-terminal" evidence="22">
    <location>
        <begin position="444"/>
        <end position="650"/>
    </location>
</feature>
<evidence type="ECO:0000256" key="7">
    <source>
        <dbReference type="ARBA" id="ARBA00011992"/>
    </source>
</evidence>
<dbReference type="GO" id="GO:0019556">
    <property type="term" value="P:L-histidine catabolic process to glutamate and formamide"/>
    <property type="evidence" value="ECO:0007669"/>
    <property type="project" value="InterPro"/>
</dbReference>
<dbReference type="Gene3D" id="3.40.50.10730">
    <property type="entry name" value="Urocanase like domains"/>
    <property type="match status" value="1"/>
</dbReference>
<dbReference type="InterPro" id="IPR032466">
    <property type="entry name" value="Metal_Hydrolase"/>
</dbReference>
<dbReference type="InterPro" id="IPR035401">
    <property type="entry name" value="Urocanase_C"/>
</dbReference>
<dbReference type="InterPro" id="IPR011059">
    <property type="entry name" value="Metal-dep_hydrolase_composite"/>
</dbReference>
<dbReference type="HAMAP" id="MF_00577">
    <property type="entry name" value="HutU"/>
    <property type="match status" value="1"/>
</dbReference>
<keyword evidence="14" id="KW-0408">Iron</keyword>
<dbReference type="InterPro" id="IPR023636">
    <property type="entry name" value="Urocanase_CS"/>
</dbReference>
<evidence type="ECO:0000256" key="16">
    <source>
        <dbReference type="ARBA" id="ARBA00023239"/>
    </source>
</evidence>
<protein>
    <recommendedName>
        <fullName evidence="9">Probable imidazolonepropionase</fullName>
        <ecNumber evidence="8">3.5.2.7</ecNumber>
        <ecNumber evidence="7">4.2.1.49</ecNumber>
    </recommendedName>
    <alternativeName>
        <fullName evidence="17">Imidazolonepropionate hydrolase</fullName>
    </alternativeName>
</protein>
<evidence type="ECO:0000256" key="13">
    <source>
        <dbReference type="ARBA" id="ARBA00022833"/>
    </source>
</evidence>
<feature type="domain" description="Urocanase N-terminal" evidence="21">
    <location>
        <begin position="85"/>
        <end position="213"/>
    </location>
</feature>
<evidence type="ECO:0000256" key="1">
    <source>
        <dbReference type="ARBA" id="ARBA00000853"/>
    </source>
</evidence>
<accession>A0A9W7AJP5</accession>
<dbReference type="Proteomes" id="UP001165085">
    <property type="component" value="Unassembled WGS sequence"/>
</dbReference>
<feature type="domain" description="Amidohydrolase-related" evidence="20">
    <location>
        <begin position="747"/>
        <end position="1066"/>
    </location>
</feature>
<dbReference type="NCBIfam" id="TIGR01228">
    <property type="entry name" value="hutU"/>
    <property type="match status" value="1"/>
</dbReference>
<dbReference type="Pfam" id="PF17391">
    <property type="entry name" value="Urocanase_N"/>
    <property type="match status" value="1"/>
</dbReference>
<evidence type="ECO:0000256" key="9">
    <source>
        <dbReference type="ARBA" id="ARBA00013406"/>
    </source>
</evidence>
<evidence type="ECO:0000256" key="15">
    <source>
        <dbReference type="ARBA" id="ARBA00023027"/>
    </source>
</evidence>
<evidence type="ECO:0000256" key="2">
    <source>
        <dbReference type="ARBA" id="ARBA00001911"/>
    </source>
</evidence>
<dbReference type="SUPFAM" id="SSF51338">
    <property type="entry name" value="Composite domain of metallo-dependent hydrolases"/>
    <property type="match status" value="1"/>
</dbReference>
<proteinExistence type="inferred from homology"/>
<dbReference type="OrthoDB" id="194468at2759"/>
<comment type="catalytic activity">
    <reaction evidence="18">
        <text>4-imidazolone-5-propanoate = trans-urocanate + H2O</text>
        <dbReference type="Rhea" id="RHEA:13101"/>
        <dbReference type="ChEBI" id="CHEBI:15377"/>
        <dbReference type="ChEBI" id="CHEBI:17771"/>
        <dbReference type="ChEBI" id="CHEBI:77893"/>
        <dbReference type="EC" id="4.2.1.49"/>
    </reaction>
</comment>
<keyword evidence="16" id="KW-0456">Lyase</keyword>
<evidence type="ECO:0000256" key="10">
    <source>
        <dbReference type="ARBA" id="ARBA00022723"/>
    </source>
</evidence>
<evidence type="ECO:0000256" key="4">
    <source>
        <dbReference type="ARBA" id="ARBA00004794"/>
    </source>
</evidence>
<comment type="catalytic activity">
    <reaction evidence="1">
        <text>4-imidazolone-5-propanoate + H2O = N-formimidoyl-L-glutamate</text>
        <dbReference type="Rhea" id="RHEA:23660"/>
        <dbReference type="ChEBI" id="CHEBI:15377"/>
        <dbReference type="ChEBI" id="CHEBI:58928"/>
        <dbReference type="ChEBI" id="CHEBI:77893"/>
        <dbReference type="EC" id="3.5.2.7"/>
    </reaction>
</comment>